<sequence>MTTCPTASFFEGFNKVKSNYKSIMAAVDYSYVSAKVLERAILLSKVNCARLHIVHVVRTKLPLQSRQTTAMDPSYKEVLMKDAATLFEVAGKKASEAGIEYTTMRLEGDPAEEIIKYASENGIDLIVIGSKEKPSTYAPLGSVSSKVATEAHCSVLIER</sequence>
<reference evidence="3 4" key="1">
    <citation type="submission" date="2018-12" db="EMBL/GenBank/DDBJ databases">
        <title>The complete genome of the methanogenic archaea of the candidate phylum Verstraetearchaeota, obtained from the metagenome of underground thermal water.</title>
        <authorList>
            <person name="Kadnikov V.V."/>
            <person name="Mardanov A.V."/>
            <person name="Beletsky A.V."/>
            <person name="Karnachuk O.V."/>
            <person name="Ravin N.V."/>
        </authorList>
    </citation>
    <scope>NUCLEOTIDE SEQUENCE [LARGE SCALE GENOMIC DNA]</scope>
    <source>
        <strain evidence="3">Ch88</strain>
    </source>
</reference>
<gene>
    <name evidence="3" type="ORF">Metus_1036</name>
</gene>
<dbReference type="PRINTS" id="PR01438">
    <property type="entry name" value="UNVRSLSTRESS"/>
</dbReference>
<evidence type="ECO:0000313" key="3">
    <source>
        <dbReference type="EMBL" id="RWX73062.1"/>
    </source>
</evidence>
<evidence type="ECO:0000259" key="2">
    <source>
        <dbReference type="Pfam" id="PF00582"/>
    </source>
</evidence>
<name>A0A444L659_METS7</name>
<dbReference type="PANTHER" id="PTHR46268">
    <property type="entry name" value="STRESS RESPONSE PROTEIN NHAX"/>
    <property type="match status" value="1"/>
</dbReference>
<dbReference type="Proteomes" id="UP000288215">
    <property type="component" value="Unassembled WGS sequence"/>
</dbReference>
<dbReference type="Gene3D" id="3.40.50.620">
    <property type="entry name" value="HUPs"/>
    <property type="match status" value="1"/>
</dbReference>
<organism evidence="3 4">
    <name type="scientific">Methanosuratincola subterraneus</name>
    <dbReference type="NCBI Taxonomy" id="2593994"/>
    <lineage>
        <taxon>Archaea</taxon>
        <taxon>Thermoproteota</taxon>
        <taxon>Methanosuratincolia</taxon>
        <taxon>Candidatus Methanomethylicales</taxon>
        <taxon>Candidatus Methanomethylicaceae</taxon>
        <taxon>Candidatus Methanosuratincola (ex Vanwonterghem et al. 2016)</taxon>
    </lineage>
</organism>
<accession>A0A444L659</accession>
<comment type="similarity">
    <text evidence="1">Belongs to the universal stress protein A family.</text>
</comment>
<dbReference type="SUPFAM" id="SSF52402">
    <property type="entry name" value="Adenine nucleotide alpha hydrolases-like"/>
    <property type="match status" value="1"/>
</dbReference>
<proteinExistence type="inferred from homology"/>
<protein>
    <submittedName>
        <fullName evidence="3">Universal stress protein family</fullName>
    </submittedName>
</protein>
<dbReference type="PIRSF" id="PIRSF006276">
    <property type="entry name" value="UspA"/>
    <property type="match status" value="1"/>
</dbReference>
<dbReference type="EMBL" id="RXGA01000003">
    <property type="protein sequence ID" value="RWX73062.1"/>
    <property type="molecule type" value="Genomic_DNA"/>
</dbReference>
<evidence type="ECO:0000313" key="4">
    <source>
        <dbReference type="Proteomes" id="UP000288215"/>
    </source>
</evidence>
<dbReference type="InterPro" id="IPR006016">
    <property type="entry name" value="UspA"/>
</dbReference>
<dbReference type="Pfam" id="PF00582">
    <property type="entry name" value="Usp"/>
    <property type="match status" value="1"/>
</dbReference>
<dbReference type="AlphaFoldDB" id="A0A444L659"/>
<comment type="caution">
    <text evidence="3">The sequence shown here is derived from an EMBL/GenBank/DDBJ whole genome shotgun (WGS) entry which is preliminary data.</text>
</comment>
<feature type="domain" description="UspA" evidence="2">
    <location>
        <begin position="20"/>
        <end position="157"/>
    </location>
</feature>
<dbReference type="PANTHER" id="PTHR46268:SF6">
    <property type="entry name" value="UNIVERSAL STRESS PROTEIN UP12"/>
    <property type="match status" value="1"/>
</dbReference>
<dbReference type="InterPro" id="IPR006015">
    <property type="entry name" value="Universal_stress_UspA"/>
</dbReference>
<evidence type="ECO:0000256" key="1">
    <source>
        <dbReference type="ARBA" id="ARBA00008791"/>
    </source>
</evidence>
<dbReference type="CDD" id="cd00293">
    <property type="entry name" value="USP-like"/>
    <property type="match status" value="1"/>
</dbReference>
<dbReference type="InterPro" id="IPR014729">
    <property type="entry name" value="Rossmann-like_a/b/a_fold"/>
</dbReference>